<accession>A0A9P1FJ86</accession>
<dbReference type="EMBL" id="CAMXCT020000233">
    <property type="protein sequence ID" value="CAL1129312.1"/>
    <property type="molecule type" value="Genomic_DNA"/>
</dbReference>
<name>A0A9P1FJ86_9DINO</name>
<keyword evidence="3" id="KW-1185">Reference proteome</keyword>
<dbReference type="EMBL" id="CAMXCT010000233">
    <property type="protein sequence ID" value="CAI3975937.1"/>
    <property type="molecule type" value="Genomic_DNA"/>
</dbReference>
<sequence>VNKKILDGKGVSVDEGGVKVKLRLNPQRGRSTADLDPPLAGIIDAMAERKLVTVSAAKGYAALKKTLLRAAWYTMTRVYWEKWAFHIMERDHTSLPEIENRAKTLWEILLGEGTPNPHRGRRFLINWSNGELCEATSEG</sequence>
<evidence type="ECO:0000313" key="3">
    <source>
        <dbReference type="Proteomes" id="UP001152797"/>
    </source>
</evidence>
<organism evidence="1">
    <name type="scientific">Cladocopium goreaui</name>
    <dbReference type="NCBI Taxonomy" id="2562237"/>
    <lineage>
        <taxon>Eukaryota</taxon>
        <taxon>Sar</taxon>
        <taxon>Alveolata</taxon>
        <taxon>Dinophyceae</taxon>
        <taxon>Suessiales</taxon>
        <taxon>Symbiodiniaceae</taxon>
        <taxon>Cladocopium</taxon>
    </lineage>
</organism>
<reference evidence="2 3" key="2">
    <citation type="submission" date="2024-05" db="EMBL/GenBank/DDBJ databases">
        <authorList>
            <person name="Chen Y."/>
            <person name="Shah S."/>
            <person name="Dougan E. K."/>
            <person name="Thang M."/>
            <person name="Chan C."/>
        </authorList>
    </citation>
    <scope>NUCLEOTIDE SEQUENCE [LARGE SCALE GENOMIC DNA]</scope>
</reference>
<dbReference type="Proteomes" id="UP001152797">
    <property type="component" value="Unassembled WGS sequence"/>
</dbReference>
<feature type="non-terminal residue" evidence="1">
    <location>
        <position position="139"/>
    </location>
</feature>
<dbReference type="AlphaFoldDB" id="A0A9P1FJ86"/>
<gene>
    <name evidence="1" type="ORF">C1SCF055_LOCUS4206</name>
</gene>
<protein>
    <submittedName>
        <fullName evidence="1">Uncharacterized protein</fullName>
    </submittedName>
</protein>
<feature type="non-terminal residue" evidence="1">
    <location>
        <position position="1"/>
    </location>
</feature>
<evidence type="ECO:0000313" key="2">
    <source>
        <dbReference type="EMBL" id="CAL4763249.1"/>
    </source>
</evidence>
<proteinExistence type="predicted"/>
<dbReference type="EMBL" id="CAMXCT030000233">
    <property type="protein sequence ID" value="CAL4763249.1"/>
    <property type="molecule type" value="Genomic_DNA"/>
</dbReference>
<reference evidence="1" key="1">
    <citation type="submission" date="2022-10" db="EMBL/GenBank/DDBJ databases">
        <authorList>
            <person name="Chen Y."/>
            <person name="Dougan E. K."/>
            <person name="Chan C."/>
            <person name="Rhodes N."/>
            <person name="Thang M."/>
        </authorList>
    </citation>
    <scope>NUCLEOTIDE SEQUENCE</scope>
</reference>
<evidence type="ECO:0000313" key="1">
    <source>
        <dbReference type="EMBL" id="CAI3975937.1"/>
    </source>
</evidence>
<comment type="caution">
    <text evidence="1">The sequence shown here is derived from an EMBL/GenBank/DDBJ whole genome shotgun (WGS) entry which is preliminary data.</text>
</comment>